<proteinExistence type="predicted"/>
<feature type="compositionally biased region" description="Basic and acidic residues" evidence="1">
    <location>
        <begin position="314"/>
        <end position="328"/>
    </location>
</feature>
<gene>
    <name evidence="2" type="ORF">KFL_002060140</name>
</gene>
<feature type="compositionally biased region" description="Polar residues" evidence="1">
    <location>
        <begin position="552"/>
        <end position="562"/>
    </location>
</feature>
<feature type="compositionally biased region" description="Polar residues" evidence="1">
    <location>
        <begin position="692"/>
        <end position="717"/>
    </location>
</feature>
<dbReference type="PANTHER" id="PTHR35717">
    <property type="entry name" value="OS05G0156200 PROTEIN"/>
    <property type="match status" value="1"/>
</dbReference>
<feature type="compositionally biased region" description="Low complexity" evidence="1">
    <location>
        <begin position="95"/>
        <end position="112"/>
    </location>
</feature>
<evidence type="ECO:0000313" key="2">
    <source>
        <dbReference type="EMBL" id="GAQ84793.1"/>
    </source>
</evidence>
<feature type="region of interest" description="Disordered" evidence="1">
    <location>
        <begin position="87"/>
        <end position="112"/>
    </location>
</feature>
<dbReference type="PANTHER" id="PTHR35717:SF1">
    <property type="entry name" value="OS05G0156200 PROTEIN"/>
    <property type="match status" value="1"/>
</dbReference>
<feature type="compositionally biased region" description="Polar residues" evidence="1">
    <location>
        <begin position="756"/>
        <end position="768"/>
    </location>
</feature>
<keyword evidence="3" id="KW-1185">Reference proteome</keyword>
<feature type="compositionally biased region" description="Low complexity" evidence="1">
    <location>
        <begin position="196"/>
        <end position="207"/>
    </location>
</feature>
<feature type="compositionally biased region" description="Low complexity" evidence="1">
    <location>
        <begin position="740"/>
        <end position="754"/>
    </location>
</feature>
<accession>A0A1Y1I2U6</accession>
<feature type="compositionally biased region" description="Low complexity" evidence="1">
    <location>
        <begin position="256"/>
        <end position="273"/>
    </location>
</feature>
<evidence type="ECO:0000256" key="1">
    <source>
        <dbReference type="SAM" id="MobiDB-lite"/>
    </source>
</evidence>
<name>A0A1Y1I2U6_KLENI</name>
<sequence>MDSEYLVRARLGMTGDIGGRPPGLGLRSFSGSPSKTSYLLDGLPTSGANKRPRPVDADAVTLDNYHVSKRYLTEMMASSLNLLKVGDSKDDGTDGPPMSELLSSSLPSEGGSLMEQRFMGSLPRYSSAALSAGGDDMMSNQGDSAMSDDNGDTDDDSSPGSWRRNNMLMQEAQFKSPEAAYGPDGTRRRPNGGGIAASNLATSSLASPVPPAVTGPGAWGIPAHTSTHPYAIPSRHHALQQKEGDSRLPPSPSDPAQSANLRRAALLRSLQMRGQAPSTAHSPTQVPSGLGQSVSSGFKLGPSALAMGNPPEFRLNRGVESGAREGVVEGKPGWVPAPGGGQSVLSPVPEMDPQEGAMMDETGGQEGLQDGKRETEKETRDMSSEATFQSNAGRNEDLKGGWRQQTTRVKGWGESTVKKDLNAGWEQDEKRAISDFRPAGSQWNSQTVRKWGGAENGIAAQKPGWSPQGGTGSARGLADGFGTTPRPAKGLWGTAPKSPPLSGIVNQQKSPQWKAGASNLMDGKEDPLSPGEPMSPGWGPTDTEDFPPLTSGGKQWQGSAQQGERKVVWKPRLKANSLELTSSPDYGSFTDRGSCMQVARSRSASVPSSSGLHSSDRRPQADSSLSKLGTSAVAGTPTFGGREKVSEEAPSGPESQAATAMEDDAQDRDEHDKASPRSIFAPPTFIPPLIDQPSSAGRTRKSATMQTIQQPGGSFASTPRPGFYQSASPEFRGVQQGARQSPLQGSPSPPQGSLTAAFNRSFSWTGATTPPPERGLPTVSRGFGTGVTLSFSTPQREQSANASVPATPGAPLFHRRRPSIVIQNSAKDDPPPQDSENMEGT</sequence>
<dbReference type="Proteomes" id="UP000054558">
    <property type="component" value="Unassembled WGS sequence"/>
</dbReference>
<dbReference type="AlphaFoldDB" id="A0A1Y1I2U6"/>
<feature type="region of interest" description="Disordered" evidence="1">
    <location>
        <begin position="236"/>
        <end position="415"/>
    </location>
</feature>
<feature type="compositionally biased region" description="Low complexity" evidence="1">
    <location>
        <begin position="598"/>
        <end position="610"/>
    </location>
</feature>
<reference evidence="2 3" key="1">
    <citation type="journal article" date="2014" name="Nat. Commun.">
        <title>Klebsormidium flaccidum genome reveals primary factors for plant terrestrial adaptation.</title>
        <authorList>
            <person name="Hori K."/>
            <person name="Maruyama F."/>
            <person name="Fujisawa T."/>
            <person name="Togashi T."/>
            <person name="Yamamoto N."/>
            <person name="Seo M."/>
            <person name="Sato S."/>
            <person name="Yamada T."/>
            <person name="Mori H."/>
            <person name="Tajima N."/>
            <person name="Moriyama T."/>
            <person name="Ikeuchi M."/>
            <person name="Watanabe M."/>
            <person name="Wada H."/>
            <person name="Kobayashi K."/>
            <person name="Saito M."/>
            <person name="Masuda T."/>
            <person name="Sasaki-Sekimoto Y."/>
            <person name="Mashiguchi K."/>
            <person name="Awai K."/>
            <person name="Shimojima M."/>
            <person name="Masuda S."/>
            <person name="Iwai M."/>
            <person name="Nobusawa T."/>
            <person name="Narise T."/>
            <person name="Kondo S."/>
            <person name="Saito H."/>
            <person name="Sato R."/>
            <person name="Murakawa M."/>
            <person name="Ihara Y."/>
            <person name="Oshima-Yamada Y."/>
            <person name="Ohtaka K."/>
            <person name="Satoh M."/>
            <person name="Sonobe K."/>
            <person name="Ishii M."/>
            <person name="Ohtani R."/>
            <person name="Kanamori-Sato M."/>
            <person name="Honoki R."/>
            <person name="Miyazaki D."/>
            <person name="Mochizuki H."/>
            <person name="Umetsu J."/>
            <person name="Higashi K."/>
            <person name="Shibata D."/>
            <person name="Kamiya Y."/>
            <person name="Sato N."/>
            <person name="Nakamura Y."/>
            <person name="Tabata S."/>
            <person name="Ida S."/>
            <person name="Kurokawa K."/>
            <person name="Ohta H."/>
        </authorList>
    </citation>
    <scope>NUCLEOTIDE SEQUENCE [LARGE SCALE GENOMIC DNA]</scope>
    <source>
        <strain evidence="2 3">NIES-2285</strain>
    </source>
</reference>
<feature type="compositionally biased region" description="Polar residues" evidence="1">
    <location>
        <begin position="276"/>
        <end position="296"/>
    </location>
</feature>
<dbReference type="EMBL" id="DF237155">
    <property type="protein sequence ID" value="GAQ84793.1"/>
    <property type="molecule type" value="Genomic_DNA"/>
</dbReference>
<feature type="compositionally biased region" description="Polar residues" evidence="1">
    <location>
        <begin position="787"/>
        <end position="804"/>
    </location>
</feature>
<protein>
    <submittedName>
        <fullName evidence="2">Uncharacterized protein</fullName>
    </submittedName>
</protein>
<feature type="region of interest" description="Disordered" evidence="1">
    <location>
        <begin position="130"/>
        <end position="211"/>
    </location>
</feature>
<evidence type="ECO:0000313" key="3">
    <source>
        <dbReference type="Proteomes" id="UP000054558"/>
    </source>
</evidence>
<feature type="region of interest" description="Disordered" evidence="1">
    <location>
        <begin position="455"/>
        <end position="841"/>
    </location>
</feature>
<dbReference type="OrthoDB" id="637546at2759"/>
<organism evidence="2 3">
    <name type="scientific">Klebsormidium nitens</name>
    <name type="common">Green alga</name>
    <name type="synonym">Ulothrix nitens</name>
    <dbReference type="NCBI Taxonomy" id="105231"/>
    <lineage>
        <taxon>Eukaryota</taxon>
        <taxon>Viridiplantae</taxon>
        <taxon>Streptophyta</taxon>
        <taxon>Klebsormidiophyceae</taxon>
        <taxon>Klebsormidiales</taxon>
        <taxon>Klebsormidiaceae</taxon>
        <taxon>Klebsormidium</taxon>
    </lineage>
</organism>
<feature type="compositionally biased region" description="Basic and acidic residues" evidence="1">
    <location>
        <begin position="369"/>
        <end position="383"/>
    </location>
</feature>
<feature type="compositionally biased region" description="Polar residues" evidence="1">
    <location>
        <begin position="384"/>
        <end position="393"/>
    </location>
</feature>